<proteinExistence type="inferred from homology"/>
<dbReference type="InterPro" id="IPR002213">
    <property type="entry name" value="UDP_glucos_trans"/>
</dbReference>
<evidence type="ECO:0000256" key="1">
    <source>
        <dbReference type="ARBA" id="ARBA00009995"/>
    </source>
</evidence>
<gene>
    <name evidence="4" type="primary">LOC110785507</name>
</gene>
<protein>
    <submittedName>
        <fullName evidence="4">UDP-glycosyltransferase 76B1</fullName>
    </submittedName>
</protein>
<dbReference type="GO" id="GO:0080044">
    <property type="term" value="F:quercetin 7-O-glucosyltransferase activity"/>
    <property type="evidence" value="ECO:0000318"/>
    <property type="project" value="GO_Central"/>
</dbReference>
<dbReference type="PANTHER" id="PTHR11926:SF1374">
    <property type="entry name" value="UDP-GLYCOSYLTRANSFERASE 76F1-RELATED"/>
    <property type="match status" value="1"/>
</dbReference>
<accession>A0A9R0JSN2</accession>
<dbReference type="AlphaFoldDB" id="A0A9R0JSN2"/>
<dbReference type="Gene3D" id="3.40.50.2000">
    <property type="entry name" value="Glycogen Phosphorylase B"/>
    <property type="match status" value="2"/>
</dbReference>
<evidence type="ECO:0000313" key="3">
    <source>
        <dbReference type="Proteomes" id="UP000813463"/>
    </source>
</evidence>
<dbReference type="PANTHER" id="PTHR11926">
    <property type="entry name" value="GLUCOSYL/GLUCURONOSYL TRANSFERASES"/>
    <property type="match status" value="1"/>
</dbReference>
<evidence type="ECO:0000256" key="2">
    <source>
        <dbReference type="ARBA" id="ARBA00022679"/>
    </source>
</evidence>
<evidence type="ECO:0000313" key="4">
    <source>
        <dbReference type="RefSeq" id="XP_021845650.2"/>
    </source>
</evidence>
<keyword evidence="2" id="KW-0808">Transferase</keyword>
<dbReference type="CDD" id="cd03784">
    <property type="entry name" value="GT1_Gtf-like"/>
    <property type="match status" value="1"/>
</dbReference>
<dbReference type="GeneID" id="110785507"/>
<dbReference type="Pfam" id="PF00201">
    <property type="entry name" value="UDPGT"/>
    <property type="match status" value="1"/>
</dbReference>
<dbReference type="KEGG" id="soe:110785507"/>
<dbReference type="GO" id="GO:0120514">
    <property type="term" value="F:2-hydroxyflavanone C-glucosyltransferase activity"/>
    <property type="evidence" value="ECO:0007669"/>
    <property type="project" value="UniProtKB-EC"/>
</dbReference>
<reference evidence="4" key="2">
    <citation type="submission" date="2025-08" db="UniProtKB">
        <authorList>
            <consortium name="RefSeq"/>
        </authorList>
    </citation>
    <scope>IDENTIFICATION</scope>
    <source>
        <tissue evidence="4">Leaf</tissue>
    </source>
</reference>
<dbReference type="RefSeq" id="XP_021845650.2">
    <property type="nucleotide sequence ID" value="XM_021989958.2"/>
</dbReference>
<dbReference type="SUPFAM" id="SSF53756">
    <property type="entry name" value="UDP-Glycosyltransferase/glycogen phosphorylase"/>
    <property type="match status" value="1"/>
</dbReference>
<organism evidence="3 4">
    <name type="scientific">Spinacia oleracea</name>
    <name type="common">Spinach</name>
    <dbReference type="NCBI Taxonomy" id="3562"/>
    <lineage>
        <taxon>Eukaryota</taxon>
        <taxon>Viridiplantae</taxon>
        <taxon>Streptophyta</taxon>
        <taxon>Embryophyta</taxon>
        <taxon>Tracheophyta</taxon>
        <taxon>Spermatophyta</taxon>
        <taxon>Magnoliopsida</taxon>
        <taxon>eudicotyledons</taxon>
        <taxon>Gunneridae</taxon>
        <taxon>Pentapetalae</taxon>
        <taxon>Caryophyllales</taxon>
        <taxon>Chenopodiaceae</taxon>
        <taxon>Chenopodioideae</taxon>
        <taxon>Anserineae</taxon>
        <taxon>Spinacia</taxon>
    </lineage>
</organism>
<name>A0A9R0JSN2_SPIOL</name>
<reference evidence="3" key="1">
    <citation type="journal article" date="2021" name="Nat. Commun.">
        <title>Genomic analyses provide insights into spinach domestication and the genetic basis of agronomic traits.</title>
        <authorList>
            <person name="Cai X."/>
            <person name="Sun X."/>
            <person name="Xu C."/>
            <person name="Sun H."/>
            <person name="Wang X."/>
            <person name="Ge C."/>
            <person name="Zhang Z."/>
            <person name="Wang Q."/>
            <person name="Fei Z."/>
            <person name="Jiao C."/>
            <person name="Wang Q."/>
        </authorList>
    </citation>
    <scope>NUCLEOTIDE SEQUENCE [LARGE SCALE GENOMIC DNA]</scope>
    <source>
        <strain evidence="3">cv. Varoflay</strain>
    </source>
</reference>
<keyword evidence="3" id="KW-1185">Reference proteome</keyword>
<dbReference type="Proteomes" id="UP000813463">
    <property type="component" value="Chromosome 1"/>
</dbReference>
<comment type="similarity">
    <text evidence="1">Belongs to the UDP-glycosyltransferase family.</text>
</comment>
<sequence length="481" mass="53699">MGKLAIATATATATASMEKQVIKLGCRVLLFPYPYVGHTTPMFNLGNALYSKGFSITVIQTRLNSSDQTTFPNFTFHYIEEALWSQEALASVPDPWEAVTLLNKSFPLPFRDSLSQILEDASKDIEPVACLISDPLWDFAGTIADELNLPRLALRTGGLLAFVLYDSVPLLRQKGYYPIQESEQEEAVSEIPPLKVKDLPPEAIHDTLAVVVKEAKTYRLGYICNTFKELEGSFLDLFGRSLPGTPIFPIGPLHKYPSTYMGEKLDEEHSSITWLNTQAPNSVLYVSFGTIAAISKEQFLEVAWGLAKSQQPFLWVVRPKMINGLVKDDNDIFPNGFLETVSGRGYTVTWAPQLEVLAHPSVGGFWTHCGWNSTIESICQGVPMICLPFFGDQKMNARHVSDILRIGLHLEKGIERQNIERAIRRLMLGKEGEEMRERVAALKEEAQSCLMEGGSSFKALDQLTNHILSFCSAEIPKKHRR</sequence>
<dbReference type="GO" id="GO:0005737">
    <property type="term" value="C:cytoplasm"/>
    <property type="evidence" value="ECO:0000318"/>
    <property type="project" value="GO_Central"/>
</dbReference>
<dbReference type="GO" id="GO:0080043">
    <property type="term" value="F:quercetin 3-O-glucosyltransferase activity"/>
    <property type="evidence" value="ECO:0000318"/>
    <property type="project" value="GO_Central"/>
</dbReference>